<dbReference type="RefSeq" id="WP_082377175.1">
    <property type="nucleotide sequence ID" value="NZ_LJOD01000011.1"/>
</dbReference>
<sequence>MNFEDLKQQIEDAAKKAFLEVYEKHGAEKIYSFALYSDEGAMTVCPAANSMENLKEADEEDFLYYKYEPAEWAYEMDGAEEEFDEICSSLRNILDQHEDDEWFAGFQNKLYSTCIEVLEKLKNEDFFRKITGEDVFLIFTVSDYEFEKEEQKEMIVRLNDNAYKDEYLGWMNTWGAY</sequence>
<reference evidence="1 2" key="1">
    <citation type="journal article" date="2015" name="Genom Data">
        <title>Draft genome sequence of a multidrug-resistant Chryseobacterium indologenes isolate from Malaysia.</title>
        <authorList>
            <person name="Yu C.Y."/>
            <person name="Ang G.Y."/>
            <person name="Cheng H.J."/>
            <person name="Cheong Y.M."/>
            <person name="Yin W.F."/>
            <person name="Chan K.G."/>
        </authorList>
    </citation>
    <scope>NUCLEOTIDE SEQUENCE [LARGE SCALE GENOMIC DNA]</scope>
    <source>
        <strain evidence="1 2">CI_885</strain>
    </source>
</reference>
<evidence type="ECO:0000313" key="1">
    <source>
        <dbReference type="EMBL" id="KPE50189.1"/>
    </source>
</evidence>
<proteinExistence type="predicted"/>
<evidence type="ECO:0000313" key="2">
    <source>
        <dbReference type="Proteomes" id="UP000037953"/>
    </source>
</evidence>
<protein>
    <recommendedName>
        <fullName evidence="3">DUF4303 domain-containing protein</fullName>
    </recommendedName>
</protein>
<comment type="caution">
    <text evidence="1">The sequence shown here is derived from an EMBL/GenBank/DDBJ whole genome shotgun (WGS) entry which is preliminary data.</text>
</comment>
<organism evidence="1 2">
    <name type="scientific">Chryseobacterium indologenes</name>
    <name type="common">Flavobacterium indologenes</name>
    <dbReference type="NCBI Taxonomy" id="253"/>
    <lineage>
        <taxon>Bacteria</taxon>
        <taxon>Pseudomonadati</taxon>
        <taxon>Bacteroidota</taxon>
        <taxon>Flavobacteriia</taxon>
        <taxon>Flavobacteriales</taxon>
        <taxon>Weeksellaceae</taxon>
        <taxon>Chryseobacterium group</taxon>
        <taxon>Chryseobacterium</taxon>
    </lineage>
</organism>
<dbReference type="EMBL" id="LJOD01000011">
    <property type="protein sequence ID" value="KPE50189.1"/>
    <property type="molecule type" value="Genomic_DNA"/>
</dbReference>
<dbReference type="OrthoDB" id="2618657at2"/>
<accession>A0A0N0ZUL0</accession>
<dbReference type="AlphaFoldDB" id="A0A0N0ZUL0"/>
<reference evidence="2" key="2">
    <citation type="submission" date="2015-09" db="EMBL/GenBank/DDBJ databases">
        <title>Draft genome sequence of a multidrug-resistant Chryseobacterium indologenes isolate from Malaysia.</title>
        <authorList>
            <person name="Yu C.Y."/>
            <person name="Ang G.Y."/>
            <person name="Chan K.-G."/>
        </authorList>
    </citation>
    <scope>NUCLEOTIDE SEQUENCE [LARGE SCALE GENOMIC DNA]</scope>
    <source>
        <strain evidence="2">CI_885</strain>
    </source>
</reference>
<evidence type="ECO:0008006" key="3">
    <source>
        <dbReference type="Google" id="ProtNLM"/>
    </source>
</evidence>
<dbReference type="Pfam" id="PF14136">
    <property type="entry name" value="DUF4303"/>
    <property type="match status" value="1"/>
</dbReference>
<name>A0A0N0ZUL0_CHRID</name>
<dbReference type="Proteomes" id="UP000037953">
    <property type="component" value="Unassembled WGS sequence"/>
</dbReference>
<gene>
    <name evidence="1" type="ORF">AOB46_15675</name>
</gene>
<dbReference type="PATRIC" id="fig|253.9.peg.1072"/>
<dbReference type="InterPro" id="IPR025409">
    <property type="entry name" value="DUF4303"/>
</dbReference>